<accession>A0A327VY07</accession>
<evidence type="ECO:0000313" key="4">
    <source>
        <dbReference type="Proteomes" id="UP000249819"/>
    </source>
</evidence>
<dbReference type="RefSeq" id="WP_111592483.1">
    <property type="nucleotide sequence ID" value="NZ_QLMA01000004.1"/>
</dbReference>
<evidence type="ECO:0000259" key="1">
    <source>
        <dbReference type="Pfam" id="PF09983"/>
    </source>
</evidence>
<dbReference type="Pfam" id="PF09983">
    <property type="entry name" value="JetD_C"/>
    <property type="match status" value="1"/>
</dbReference>
<evidence type="ECO:0008006" key="5">
    <source>
        <dbReference type="Google" id="ProtNLM"/>
    </source>
</evidence>
<evidence type="ECO:0000259" key="2">
    <source>
        <dbReference type="Pfam" id="PF11795"/>
    </source>
</evidence>
<dbReference type="Pfam" id="PF11795">
    <property type="entry name" value="DUF3322"/>
    <property type="match status" value="1"/>
</dbReference>
<keyword evidence="4" id="KW-1185">Reference proteome</keyword>
<dbReference type="InterPro" id="IPR024534">
    <property type="entry name" value="JetD_C"/>
</dbReference>
<protein>
    <recommendedName>
        <fullName evidence="5">Wadjet protein JetD C-terminal domain-containing protein</fullName>
    </recommendedName>
</protein>
<dbReference type="Proteomes" id="UP000249819">
    <property type="component" value="Unassembled WGS sequence"/>
</dbReference>
<name>A0A327VY07_9BACT</name>
<reference evidence="3 4" key="1">
    <citation type="submission" date="2018-06" db="EMBL/GenBank/DDBJ databases">
        <title>Genomic Encyclopedia of Archaeal and Bacterial Type Strains, Phase II (KMG-II): from individual species to whole genera.</title>
        <authorList>
            <person name="Goeker M."/>
        </authorList>
    </citation>
    <scope>NUCLEOTIDE SEQUENCE [LARGE SCALE GENOMIC DNA]</scope>
    <source>
        <strain evidence="3 4">DSM 29821</strain>
    </source>
</reference>
<dbReference type="OrthoDB" id="322908at2"/>
<dbReference type="AlphaFoldDB" id="A0A327VY07"/>
<feature type="domain" description="DUF3322" evidence="2">
    <location>
        <begin position="6"/>
        <end position="190"/>
    </location>
</feature>
<organism evidence="3 4">
    <name type="scientific">Chitinophaga dinghuensis</name>
    <dbReference type="NCBI Taxonomy" id="1539050"/>
    <lineage>
        <taxon>Bacteria</taxon>
        <taxon>Pseudomonadati</taxon>
        <taxon>Bacteroidota</taxon>
        <taxon>Chitinophagia</taxon>
        <taxon>Chitinophagales</taxon>
        <taxon>Chitinophagaceae</taxon>
        <taxon>Chitinophaga</taxon>
    </lineage>
</organism>
<proteinExistence type="predicted"/>
<comment type="caution">
    <text evidence="3">The sequence shown here is derived from an EMBL/GenBank/DDBJ whole genome shotgun (WGS) entry which is preliminary data.</text>
</comment>
<gene>
    <name evidence="3" type="ORF">CLV59_104146</name>
</gene>
<feature type="domain" description="Wadjet protein JetD C-terminal" evidence="1">
    <location>
        <begin position="213"/>
        <end position="380"/>
    </location>
</feature>
<dbReference type="InterPro" id="IPR024537">
    <property type="entry name" value="DUF3322"/>
</dbReference>
<sequence length="396" mass="46586">MFKTYEELRKKVKNEWNPLLRSYLSGEEMFPVEMKTGSATVADYKHQLAVIDENITSLLSHSKNVKGKGYLLTLTKRDFKDRMIAPRTEPVLAIWETTEDLIYTLEKEKEWKRFVGNVALIREVLPALESWMMENCKELTVANRPWAGLLDVCNYFLRHPRPNVFSREVPHLQDTKFMENHESILRSLLDFLIPEHIRDSTASKLEKRYYLRYSEKMVHLRSLDKSVKSKDGFDEKQVPTASFIENPCYENTVLILENQKCLESLPELPSTLAVKRYGGVDVKFFKEVPWLKDKRIFYWGDIDEHGFQILHNLRTYGLDVTSVMMDLQTYMTFKEHAVSGERVEATSMVTLTKEEAAMLEYLQCHREENRLEQEKIRHSYTLEKFKSIYVKTSLLI</sequence>
<evidence type="ECO:0000313" key="3">
    <source>
        <dbReference type="EMBL" id="RAJ81921.1"/>
    </source>
</evidence>
<dbReference type="EMBL" id="QLMA01000004">
    <property type="protein sequence ID" value="RAJ81921.1"/>
    <property type="molecule type" value="Genomic_DNA"/>
</dbReference>